<dbReference type="EMBL" id="SACP01000008">
    <property type="protein sequence ID" value="RVU18833.1"/>
    <property type="molecule type" value="Genomic_DNA"/>
</dbReference>
<accession>A0A3S2YT54</accession>
<keyword evidence="3" id="KW-1185">Reference proteome</keyword>
<gene>
    <name evidence="2" type="ORF">EOE48_10335</name>
</gene>
<dbReference type="Proteomes" id="UP000286997">
    <property type="component" value="Unassembled WGS sequence"/>
</dbReference>
<reference evidence="2 3" key="1">
    <citation type="submission" date="2019-01" db="EMBL/GenBank/DDBJ databases">
        <authorList>
            <person name="Chen W.-M."/>
        </authorList>
    </citation>
    <scope>NUCLEOTIDE SEQUENCE [LARGE SCALE GENOMIC DNA]</scope>
    <source>
        <strain evidence="2 3">TER-1</strain>
    </source>
</reference>
<comment type="caution">
    <text evidence="2">The sequence shown here is derived from an EMBL/GenBank/DDBJ whole genome shotgun (WGS) entry which is preliminary data.</text>
</comment>
<name>A0A3S2YT54_9HYPH</name>
<organism evidence="2 3">
    <name type="scientific">Methylobacterium oryzihabitans</name>
    <dbReference type="NCBI Taxonomy" id="2499852"/>
    <lineage>
        <taxon>Bacteria</taxon>
        <taxon>Pseudomonadati</taxon>
        <taxon>Pseudomonadota</taxon>
        <taxon>Alphaproteobacteria</taxon>
        <taxon>Hyphomicrobiales</taxon>
        <taxon>Methylobacteriaceae</taxon>
        <taxon>Methylobacterium</taxon>
    </lineage>
</organism>
<feature type="transmembrane region" description="Helical" evidence="1">
    <location>
        <begin position="98"/>
        <end position="119"/>
    </location>
</feature>
<evidence type="ECO:0000256" key="1">
    <source>
        <dbReference type="SAM" id="Phobius"/>
    </source>
</evidence>
<feature type="transmembrane region" description="Helical" evidence="1">
    <location>
        <begin position="39"/>
        <end position="58"/>
    </location>
</feature>
<sequence length="122" mass="12176">MPWPERLVLALAALAGFLGVVLSAAAAHLQAGPSLATAAQFLLFHATALTGLVALAASGRLHARVLRAAGIALVLGLVLFCGDLAVRSLAGIALVPMAAPTGGVLLMAGWVLAGLAAILPRR</sequence>
<keyword evidence="1" id="KW-0472">Membrane</keyword>
<dbReference type="Pfam" id="PF04241">
    <property type="entry name" value="DUF423"/>
    <property type="match status" value="1"/>
</dbReference>
<evidence type="ECO:0000313" key="2">
    <source>
        <dbReference type="EMBL" id="RVU18833.1"/>
    </source>
</evidence>
<keyword evidence="1" id="KW-0812">Transmembrane</keyword>
<protein>
    <submittedName>
        <fullName evidence="2">DUF423 domain-containing protein</fullName>
    </submittedName>
</protein>
<dbReference type="OrthoDB" id="7173378at2"/>
<proteinExistence type="predicted"/>
<evidence type="ECO:0000313" key="3">
    <source>
        <dbReference type="Proteomes" id="UP000286997"/>
    </source>
</evidence>
<keyword evidence="1" id="KW-1133">Transmembrane helix</keyword>
<feature type="transmembrane region" description="Helical" evidence="1">
    <location>
        <begin position="65"/>
        <end position="86"/>
    </location>
</feature>
<dbReference type="InterPro" id="IPR006696">
    <property type="entry name" value="DUF423"/>
</dbReference>
<dbReference type="AlphaFoldDB" id="A0A3S2YT54"/>